<dbReference type="Gene3D" id="1.10.443.10">
    <property type="entry name" value="Intergrase catalytic core"/>
    <property type="match status" value="1"/>
</dbReference>
<dbReference type="RefSeq" id="WP_169593908.1">
    <property type="nucleotide sequence ID" value="NZ_VCQU01000014.1"/>
</dbReference>
<dbReference type="InterPro" id="IPR002104">
    <property type="entry name" value="Integrase_catalytic"/>
</dbReference>
<dbReference type="PROSITE" id="PS51898">
    <property type="entry name" value="TYR_RECOMBINASE"/>
    <property type="match status" value="1"/>
</dbReference>
<evidence type="ECO:0000259" key="2">
    <source>
        <dbReference type="PROSITE" id="PS51898"/>
    </source>
</evidence>
<protein>
    <submittedName>
        <fullName evidence="3">Phage integrase family protein</fullName>
    </submittedName>
</protein>
<name>A0A848KJZ4_9NOCA</name>
<dbReference type="InterPro" id="IPR013762">
    <property type="entry name" value="Integrase-like_cat_sf"/>
</dbReference>
<dbReference type="AlphaFoldDB" id="A0A848KJZ4"/>
<evidence type="ECO:0000313" key="3">
    <source>
        <dbReference type="EMBL" id="NMN99015.1"/>
    </source>
</evidence>
<dbReference type="GO" id="GO:0006310">
    <property type="term" value="P:DNA recombination"/>
    <property type="evidence" value="ECO:0007669"/>
    <property type="project" value="UniProtKB-KW"/>
</dbReference>
<gene>
    <name evidence="3" type="ORF">FGL95_28670</name>
</gene>
<reference evidence="3 4" key="2">
    <citation type="submission" date="2020-06" db="EMBL/GenBank/DDBJ databases">
        <title>Antribacter stalactiti gen. nov., sp. nov., a new member of the family Nacardiaceae isolated from a cave.</title>
        <authorList>
            <person name="Kim I.S."/>
        </authorList>
    </citation>
    <scope>NUCLEOTIDE SEQUENCE [LARGE SCALE GENOMIC DNA]</scope>
    <source>
        <strain evidence="3 4">YC2-7</strain>
    </source>
</reference>
<dbReference type="CDD" id="cd00397">
    <property type="entry name" value="DNA_BRE_C"/>
    <property type="match status" value="1"/>
</dbReference>
<evidence type="ECO:0000256" key="1">
    <source>
        <dbReference type="ARBA" id="ARBA00023172"/>
    </source>
</evidence>
<dbReference type="EMBL" id="VCQU01000014">
    <property type="protein sequence ID" value="NMN99015.1"/>
    <property type="molecule type" value="Genomic_DNA"/>
</dbReference>
<sequence length="647" mass="72091">MAREMVAHSSGVRASRGLEFAAQALPLIRSHEFTLAGCNDTVTAEFLWILQERDRRGFGISILRMRNLVSSARDADTLFDVTPSHEHAAKFLRMTLPLLRAQRSLSDGIDAAVSDRWGPDVLERFPSVHGTRSRSSVIDWSEVGCVWLRRLGKIWATETQPAYEKLRPTLRALTWASKALETSPAITDPTLAGRGDIASIIAYCRRQTSRAGTPLAGDYAQRRLWDLKAILAFCRSAGHMDDVPGTFVLTTAHLGGKPESRRRDDDDPGKALPDEVLDILDHNLELLSPSMSAQYRVQGWTNADYALMRQTIYQLLRDTGRRPGEITALRRNCLDTDPAGDPVLIYTNSKANRVNRRLHITTDTAQVVKAWRAQVSTLRPDRDTAHLFPQLHRSEPQSDNHFKAGAFGVIFGTWVDSIPELEPLLRTPSSPEGIIDRRDVIAYSLRHTYAQRHADAGTPVDVLAPLLDHRNVAVTQGYYRVGPKRKREAIERVGALVMDRRGSLRPAMDQIEYERRSVSTLLGGCVEPSNVKSGGKSCPIRFQCGGCDHYRPDPSYIPEIEQEIVKIKADVMEAQLCAAPPVVDNLRYNLAMFESILAKMTTTLTQLDPEERAGLDAAIGTIRQARELQRKALPLFVTHTGTSDNDA</sequence>
<dbReference type="GO" id="GO:0003677">
    <property type="term" value="F:DNA binding"/>
    <property type="evidence" value="ECO:0007669"/>
    <property type="project" value="InterPro"/>
</dbReference>
<dbReference type="SUPFAM" id="SSF56349">
    <property type="entry name" value="DNA breaking-rejoining enzymes"/>
    <property type="match status" value="1"/>
</dbReference>
<evidence type="ECO:0000313" key="4">
    <source>
        <dbReference type="Proteomes" id="UP000535543"/>
    </source>
</evidence>
<dbReference type="GO" id="GO:0015074">
    <property type="term" value="P:DNA integration"/>
    <property type="evidence" value="ECO:0007669"/>
    <property type="project" value="InterPro"/>
</dbReference>
<dbReference type="Pfam" id="PF00589">
    <property type="entry name" value="Phage_integrase"/>
    <property type="match status" value="1"/>
</dbReference>
<proteinExistence type="predicted"/>
<dbReference type="Proteomes" id="UP000535543">
    <property type="component" value="Unassembled WGS sequence"/>
</dbReference>
<keyword evidence="1" id="KW-0233">DNA recombination</keyword>
<organism evidence="3 4">
    <name type="scientific">Antrihabitans stalactiti</name>
    <dbReference type="NCBI Taxonomy" id="2584121"/>
    <lineage>
        <taxon>Bacteria</taxon>
        <taxon>Bacillati</taxon>
        <taxon>Actinomycetota</taxon>
        <taxon>Actinomycetes</taxon>
        <taxon>Mycobacteriales</taxon>
        <taxon>Nocardiaceae</taxon>
        <taxon>Antrihabitans</taxon>
    </lineage>
</organism>
<accession>A0A848KJZ4</accession>
<feature type="domain" description="Tyr recombinase" evidence="2">
    <location>
        <begin position="286"/>
        <end position="491"/>
    </location>
</feature>
<dbReference type="InterPro" id="IPR011010">
    <property type="entry name" value="DNA_brk_join_enz"/>
</dbReference>
<reference evidence="3 4" key="1">
    <citation type="submission" date="2019-05" db="EMBL/GenBank/DDBJ databases">
        <authorList>
            <person name="Lee S.D."/>
        </authorList>
    </citation>
    <scope>NUCLEOTIDE SEQUENCE [LARGE SCALE GENOMIC DNA]</scope>
    <source>
        <strain evidence="3 4">YC2-7</strain>
    </source>
</reference>
<keyword evidence="4" id="KW-1185">Reference proteome</keyword>
<comment type="caution">
    <text evidence="3">The sequence shown here is derived from an EMBL/GenBank/DDBJ whole genome shotgun (WGS) entry which is preliminary data.</text>
</comment>